<keyword evidence="2" id="KW-1185">Reference proteome</keyword>
<gene>
    <name evidence="1" type="ORF">HMPREF0762_00978</name>
</gene>
<dbReference type="STRING" id="649764.HMPREF0762_00978"/>
<comment type="caution">
    <text evidence="1">The sequence shown here is derived from an EMBL/GenBank/DDBJ whole genome shotgun (WGS) entry which is preliminary data.</text>
</comment>
<evidence type="ECO:0000313" key="1">
    <source>
        <dbReference type="EMBL" id="EEZ61637.1"/>
    </source>
</evidence>
<accession>D0WGM4</accession>
<dbReference type="EMBL" id="ACUX02000006">
    <property type="protein sequence ID" value="EEZ61637.1"/>
    <property type="molecule type" value="Genomic_DNA"/>
</dbReference>
<reference evidence="1" key="1">
    <citation type="submission" date="2009-10" db="EMBL/GenBank/DDBJ databases">
        <authorList>
            <person name="Weinstock G."/>
            <person name="Sodergren E."/>
            <person name="Clifton S."/>
            <person name="Fulton L."/>
            <person name="Fulton B."/>
            <person name="Courtney L."/>
            <person name="Fronick C."/>
            <person name="Harrison M."/>
            <person name="Strong C."/>
            <person name="Farmer C."/>
            <person name="Delahaunty K."/>
            <person name="Markovic C."/>
            <person name="Hall O."/>
            <person name="Minx P."/>
            <person name="Tomlinson C."/>
            <person name="Mitreva M."/>
            <person name="Nelson J."/>
            <person name="Hou S."/>
            <person name="Wollam A."/>
            <person name="Pepin K.H."/>
            <person name="Johnson M."/>
            <person name="Bhonagiri V."/>
            <person name="Nash W.E."/>
            <person name="Warren W."/>
            <person name="Chinwalla A."/>
            <person name="Mardis E.R."/>
            <person name="Wilson R.K."/>
        </authorList>
    </citation>
    <scope>NUCLEOTIDE SEQUENCE [LARGE SCALE GENOMIC DNA]</scope>
    <source>
        <strain evidence="1">ATCC 700122</strain>
    </source>
</reference>
<proteinExistence type="predicted"/>
<evidence type="ECO:0000313" key="2">
    <source>
        <dbReference type="Proteomes" id="UP000006001"/>
    </source>
</evidence>
<dbReference type="AlphaFoldDB" id="D0WGM4"/>
<sequence length="72" mass="7565">MRCDASPGRSAMGHARAQTVLGSHERAAGTFGSCGTARAACAIADRRTRYDRKPALPLKTFDTRLSNAAAEG</sequence>
<dbReference type="Proteomes" id="UP000006001">
    <property type="component" value="Unassembled WGS sequence"/>
</dbReference>
<protein>
    <submittedName>
        <fullName evidence="1">Uncharacterized protein</fullName>
    </submittedName>
</protein>
<organism evidence="1 2">
    <name type="scientific">Slackia exigua (strain ATCC 700122 / DSM 15923 / CIP 105133 / JCM 11022 / KCTC 5966 / S-7)</name>
    <dbReference type="NCBI Taxonomy" id="649764"/>
    <lineage>
        <taxon>Bacteria</taxon>
        <taxon>Bacillati</taxon>
        <taxon>Actinomycetota</taxon>
        <taxon>Coriobacteriia</taxon>
        <taxon>Eggerthellales</taxon>
        <taxon>Eggerthellaceae</taxon>
        <taxon>Slackia</taxon>
    </lineage>
</organism>
<dbReference type="HOGENOM" id="CLU_2720193_0_0_11"/>
<name>D0WGM4_SLAES</name>